<evidence type="ECO:0000256" key="2">
    <source>
        <dbReference type="SAM" id="MobiDB-lite"/>
    </source>
</evidence>
<gene>
    <name evidence="3" type="ORF">Lalb_Chr03g0035231</name>
</gene>
<accession>A0A6A4QVB6</accession>
<comment type="caution">
    <text evidence="3">The sequence shown here is derived from an EMBL/GenBank/DDBJ whole genome shotgun (WGS) entry which is preliminary data.</text>
</comment>
<feature type="coiled-coil region" evidence="1">
    <location>
        <begin position="39"/>
        <end position="69"/>
    </location>
</feature>
<dbReference type="PANTHER" id="PTHR13690:SF86">
    <property type="entry name" value="TRANSCRIPTION FACTOR VIP1"/>
    <property type="match status" value="1"/>
</dbReference>
<dbReference type="OrthoDB" id="10400404at2759"/>
<name>A0A6A4QVB6_LUPAL</name>
<keyword evidence="1" id="KW-0175">Coiled coil</keyword>
<dbReference type="GO" id="GO:0003700">
    <property type="term" value="F:DNA-binding transcription factor activity"/>
    <property type="evidence" value="ECO:0007669"/>
    <property type="project" value="TreeGrafter"/>
</dbReference>
<evidence type="ECO:0000313" key="3">
    <source>
        <dbReference type="EMBL" id="KAE9617423.1"/>
    </source>
</evidence>
<dbReference type="EMBL" id="WOCE01000003">
    <property type="protein sequence ID" value="KAE9617423.1"/>
    <property type="molecule type" value="Genomic_DNA"/>
</dbReference>
<dbReference type="PANTHER" id="PTHR13690">
    <property type="entry name" value="TRANSCRIPTION FACTOR POSF21-RELATED"/>
    <property type="match status" value="1"/>
</dbReference>
<sequence length="153" mass="17974">MELKRLRRILASRNAAAKSRERKIRYAKFRYERELKIRVKKLQDMTADIDEKLAECKKKTAERAALNNRLRMMIEIMRQELQPKIELRQAIWEELQQLRAQNLLLALEIGNCEAFKFLNAQFPPQQPLLGLPPSSPSDDDESFDVESSDDEED</sequence>
<keyword evidence="4" id="KW-1185">Reference proteome</keyword>
<dbReference type="AlphaFoldDB" id="A0A6A4QVB6"/>
<protein>
    <submittedName>
        <fullName evidence="3">Putative transcription factor bZIP family</fullName>
    </submittedName>
</protein>
<reference evidence="4" key="1">
    <citation type="journal article" date="2020" name="Nat. Commun.">
        <title>Genome sequence of the cluster root forming white lupin.</title>
        <authorList>
            <person name="Hufnagel B."/>
            <person name="Marques A."/>
            <person name="Soriano A."/>
            <person name="Marques L."/>
            <person name="Divol F."/>
            <person name="Doumas P."/>
            <person name="Sallet E."/>
            <person name="Mancinotti D."/>
            <person name="Carrere S."/>
            <person name="Marande W."/>
            <person name="Arribat S."/>
            <person name="Keller J."/>
            <person name="Huneau C."/>
            <person name="Blein T."/>
            <person name="Aime D."/>
            <person name="Laguerre M."/>
            <person name="Taylor J."/>
            <person name="Schubert V."/>
            <person name="Nelson M."/>
            <person name="Geu-Flores F."/>
            <person name="Crespi M."/>
            <person name="Gallardo-Guerrero K."/>
            <person name="Delaux P.-M."/>
            <person name="Salse J."/>
            <person name="Berges H."/>
            <person name="Guyot R."/>
            <person name="Gouzy J."/>
            <person name="Peret B."/>
        </authorList>
    </citation>
    <scope>NUCLEOTIDE SEQUENCE [LARGE SCALE GENOMIC DNA]</scope>
    <source>
        <strain evidence="4">cv. Amiga</strain>
    </source>
</reference>
<evidence type="ECO:0000313" key="4">
    <source>
        <dbReference type="Proteomes" id="UP000447434"/>
    </source>
</evidence>
<dbReference type="Proteomes" id="UP000447434">
    <property type="component" value="Chromosome 3"/>
</dbReference>
<proteinExistence type="predicted"/>
<feature type="region of interest" description="Disordered" evidence="2">
    <location>
        <begin position="126"/>
        <end position="153"/>
    </location>
</feature>
<evidence type="ECO:0000256" key="1">
    <source>
        <dbReference type="SAM" id="Coils"/>
    </source>
</evidence>
<feature type="compositionally biased region" description="Acidic residues" evidence="2">
    <location>
        <begin position="137"/>
        <end position="153"/>
    </location>
</feature>
<organism evidence="3 4">
    <name type="scientific">Lupinus albus</name>
    <name type="common">White lupine</name>
    <name type="synonym">Lupinus termis</name>
    <dbReference type="NCBI Taxonomy" id="3870"/>
    <lineage>
        <taxon>Eukaryota</taxon>
        <taxon>Viridiplantae</taxon>
        <taxon>Streptophyta</taxon>
        <taxon>Embryophyta</taxon>
        <taxon>Tracheophyta</taxon>
        <taxon>Spermatophyta</taxon>
        <taxon>Magnoliopsida</taxon>
        <taxon>eudicotyledons</taxon>
        <taxon>Gunneridae</taxon>
        <taxon>Pentapetalae</taxon>
        <taxon>rosids</taxon>
        <taxon>fabids</taxon>
        <taxon>Fabales</taxon>
        <taxon>Fabaceae</taxon>
        <taxon>Papilionoideae</taxon>
        <taxon>50 kb inversion clade</taxon>
        <taxon>genistoids sensu lato</taxon>
        <taxon>core genistoids</taxon>
        <taxon>Genisteae</taxon>
        <taxon>Lupinus</taxon>
    </lineage>
</organism>
<dbReference type="GO" id="GO:0005634">
    <property type="term" value="C:nucleus"/>
    <property type="evidence" value="ECO:0007669"/>
    <property type="project" value="TreeGrafter"/>
</dbReference>